<dbReference type="AlphaFoldDB" id="A0A1M7N2S1"/>
<dbReference type="OrthoDB" id="8778850at2"/>
<name>A0A1M7N2S1_9BURK</name>
<organism evidence="2 3">
    <name type="scientific">Duganella sacchari</name>
    <dbReference type="NCBI Taxonomy" id="551987"/>
    <lineage>
        <taxon>Bacteria</taxon>
        <taxon>Pseudomonadati</taxon>
        <taxon>Pseudomonadota</taxon>
        <taxon>Betaproteobacteria</taxon>
        <taxon>Burkholderiales</taxon>
        <taxon>Oxalobacteraceae</taxon>
        <taxon>Telluria group</taxon>
        <taxon>Duganella</taxon>
    </lineage>
</organism>
<dbReference type="EMBL" id="FRCX01000003">
    <property type="protein sequence ID" value="SHM97651.1"/>
    <property type="molecule type" value="Genomic_DNA"/>
</dbReference>
<sequence>MLNQDAIHAIILQALNNINDERGPDEQLTVGLDTRLFGADAVLDSLSLVSVIVDVEGAVSEQAGRDISLTDDRAMSQDVSPFTDVNSLTAYIELLLSEKA</sequence>
<dbReference type="PROSITE" id="PS50075">
    <property type="entry name" value="CARRIER"/>
    <property type="match status" value="1"/>
</dbReference>
<dbReference type="InterPro" id="IPR036736">
    <property type="entry name" value="ACP-like_sf"/>
</dbReference>
<keyword evidence="3" id="KW-1185">Reference proteome</keyword>
<dbReference type="STRING" id="551987.SAMN05192549_103439"/>
<dbReference type="RefSeq" id="WP_072783508.1">
    <property type="nucleotide sequence ID" value="NZ_FRCX01000003.1"/>
</dbReference>
<evidence type="ECO:0000259" key="1">
    <source>
        <dbReference type="PROSITE" id="PS50075"/>
    </source>
</evidence>
<dbReference type="Gene3D" id="1.10.1200.10">
    <property type="entry name" value="ACP-like"/>
    <property type="match status" value="1"/>
</dbReference>
<gene>
    <name evidence="2" type="ORF">SAMN05192549_103439</name>
</gene>
<evidence type="ECO:0000313" key="3">
    <source>
        <dbReference type="Proteomes" id="UP000184339"/>
    </source>
</evidence>
<feature type="domain" description="Carrier" evidence="1">
    <location>
        <begin position="5"/>
        <end position="96"/>
    </location>
</feature>
<proteinExistence type="predicted"/>
<protein>
    <recommendedName>
        <fullName evidence="1">Carrier domain-containing protein</fullName>
    </recommendedName>
</protein>
<dbReference type="InterPro" id="IPR009081">
    <property type="entry name" value="PP-bd_ACP"/>
</dbReference>
<accession>A0A1M7N2S1</accession>
<evidence type="ECO:0000313" key="2">
    <source>
        <dbReference type="EMBL" id="SHM97651.1"/>
    </source>
</evidence>
<reference evidence="3" key="1">
    <citation type="submission" date="2016-11" db="EMBL/GenBank/DDBJ databases">
        <authorList>
            <person name="Varghese N."/>
            <person name="Submissions S."/>
        </authorList>
    </citation>
    <scope>NUCLEOTIDE SEQUENCE [LARGE SCALE GENOMIC DNA]</scope>
    <source>
        <strain evidence="3">Sac-22</strain>
    </source>
</reference>
<dbReference type="Proteomes" id="UP000184339">
    <property type="component" value="Unassembled WGS sequence"/>
</dbReference>